<dbReference type="PATRIC" id="fig|1150469.3.peg.3028"/>
<evidence type="ECO:0000256" key="2">
    <source>
        <dbReference type="ARBA" id="ARBA00022741"/>
    </source>
</evidence>
<dbReference type="Gene3D" id="3.40.1190.10">
    <property type="entry name" value="Mur-like, catalytic domain"/>
    <property type="match status" value="1"/>
</dbReference>
<evidence type="ECO:0000259" key="5">
    <source>
        <dbReference type="Pfam" id="PF08245"/>
    </source>
</evidence>
<dbReference type="Gene3D" id="3.90.190.20">
    <property type="entry name" value="Mur ligase, C-terminal domain"/>
    <property type="match status" value="1"/>
</dbReference>
<keyword evidence="2" id="KW-0547">Nucleotide-binding</keyword>
<sequence>MLARLLPLARLARPHGVIITTVTAAHLEYFPTVEAIADAKAEILEGLEPGGVAVFNHDIRHFERLYRHARRLGVERVISFGQHIGAQARLLDCAVDKDGTVVLALVGDEALSYTLPVAGRHWALNSLGVLALGQSLGFDPTRAARALARLEVPAGRGRRHTVSRAEGSLTLLDESYNASPESMIAALLALSQTRPGPGGRRVAVLGDMLELGTQAPALHAGLARTVLDRGVDLVYTAGPLMAHLDAALPASVRGAHAPDAEALARIVSDAVRPGDVVMVKGSHGSKVGRVVAALLAPSRPETGAGAPLGH</sequence>
<dbReference type="GO" id="GO:0005524">
    <property type="term" value="F:ATP binding"/>
    <property type="evidence" value="ECO:0007669"/>
    <property type="project" value="UniProtKB-KW"/>
</dbReference>
<dbReference type="InterPro" id="IPR004101">
    <property type="entry name" value="Mur_ligase_C"/>
</dbReference>
<dbReference type="PANTHER" id="PTHR43024">
    <property type="entry name" value="UDP-N-ACETYLMURAMOYL-TRIPEPTIDE--D-ALANYL-D-ALANINE LIGASE"/>
    <property type="match status" value="1"/>
</dbReference>
<gene>
    <name evidence="6" type="ORF">RSPPHO_02664</name>
</gene>
<reference evidence="6 7" key="1">
    <citation type="submission" date="2012-02" db="EMBL/GenBank/DDBJ databases">
        <title>Shotgun genome sequence of Phaeospirillum photometricum DSM 122.</title>
        <authorList>
            <person name="Duquesne K."/>
            <person name="Sturgis J."/>
        </authorList>
    </citation>
    <scope>NUCLEOTIDE SEQUENCE [LARGE SCALE GENOMIC DNA]</scope>
    <source>
        <strain evidence="7">DSM122</strain>
    </source>
</reference>
<dbReference type="KEGG" id="rpm:RSPPHO_02664"/>
<dbReference type="Proteomes" id="UP000033220">
    <property type="component" value="Chromosome DSM 122"/>
</dbReference>
<feature type="domain" description="Mur ligase central" evidence="5">
    <location>
        <begin position="8"/>
        <end position="132"/>
    </location>
</feature>
<evidence type="ECO:0000259" key="4">
    <source>
        <dbReference type="Pfam" id="PF02875"/>
    </source>
</evidence>
<feature type="domain" description="Mur ligase C-terminal" evidence="4">
    <location>
        <begin position="158"/>
        <end position="282"/>
    </location>
</feature>
<dbReference type="PANTHER" id="PTHR43024:SF1">
    <property type="entry name" value="UDP-N-ACETYLMURAMOYL-TRIPEPTIDE--D-ALANYL-D-ALANINE LIGASE"/>
    <property type="match status" value="1"/>
</dbReference>
<organism evidence="6 7">
    <name type="scientific">Pararhodospirillum photometricum DSM 122</name>
    <dbReference type="NCBI Taxonomy" id="1150469"/>
    <lineage>
        <taxon>Bacteria</taxon>
        <taxon>Pseudomonadati</taxon>
        <taxon>Pseudomonadota</taxon>
        <taxon>Alphaproteobacteria</taxon>
        <taxon>Rhodospirillales</taxon>
        <taxon>Rhodospirillaceae</taxon>
        <taxon>Pararhodospirillum</taxon>
    </lineage>
</organism>
<evidence type="ECO:0000256" key="3">
    <source>
        <dbReference type="ARBA" id="ARBA00022840"/>
    </source>
</evidence>
<dbReference type="EMBL" id="HE663493">
    <property type="protein sequence ID" value="CCG09290.1"/>
    <property type="molecule type" value="Genomic_DNA"/>
</dbReference>
<dbReference type="InterPro" id="IPR036565">
    <property type="entry name" value="Mur-like_cat_sf"/>
</dbReference>
<dbReference type="InterPro" id="IPR051046">
    <property type="entry name" value="MurCDEF_CellWall_CoF430Synth"/>
</dbReference>
<evidence type="ECO:0000313" key="6">
    <source>
        <dbReference type="EMBL" id="CCG09290.1"/>
    </source>
</evidence>
<dbReference type="Pfam" id="PF08245">
    <property type="entry name" value="Mur_ligase_M"/>
    <property type="match status" value="1"/>
</dbReference>
<dbReference type="AlphaFoldDB" id="H6SNF9"/>
<evidence type="ECO:0000256" key="1">
    <source>
        <dbReference type="ARBA" id="ARBA00022598"/>
    </source>
</evidence>
<protein>
    <submittedName>
        <fullName evidence="6">UDP-N-acetylmuramoyl-tripeptide--D-alanyl-D-alanine ligase</fullName>
        <ecNumber evidence="6">6.3.2.10</ecNumber>
    </submittedName>
</protein>
<dbReference type="SUPFAM" id="SSF53244">
    <property type="entry name" value="MurD-like peptide ligases, peptide-binding domain"/>
    <property type="match status" value="1"/>
</dbReference>
<keyword evidence="3" id="KW-0067">ATP-binding</keyword>
<dbReference type="InterPro" id="IPR036615">
    <property type="entry name" value="Mur_ligase_C_dom_sf"/>
</dbReference>
<evidence type="ECO:0000313" key="7">
    <source>
        <dbReference type="Proteomes" id="UP000033220"/>
    </source>
</evidence>
<dbReference type="EC" id="6.3.2.10" evidence="6"/>
<accession>H6SNF9</accession>
<dbReference type="InterPro" id="IPR013221">
    <property type="entry name" value="Mur_ligase_cen"/>
</dbReference>
<name>H6SNF9_PARPM</name>
<dbReference type="HOGENOM" id="CLU_965316_0_0_5"/>
<dbReference type="GO" id="GO:0047480">
    <property type="term" value="F:UDP-N-acetylmuramoyl-tripeptide-D-alanyl-D-alanine ligase activity"/>
    <property type="evidence" value="ECO:0007669"/>
    <property type="project" value="UniProtKB-EC"/>
</dbReference>
<dbReference type="STRING" id="1150469.RSPPHO_02664"/>
<keyword evidence="1 6" id="KW-0436">Ligase</keyword>
<dbReference type="eggNOG" id="COG0770">
    <property type="taxonomic scope" value="Bacteria"/>
</dbReference>
<dbReference type="Pfam" id="PF02875">
    <property type="entry name" value="Mur_ligase_C"/>
    <property type="match status" value="1"/>
</dbReference>
<keyword evidence="7" id="KW-1185">Reference proteome</keyword>
<proteinExistence type="predicted"/>
<dbReference type="SUPFAM" id="SSF53623">
    <property type="entry name" value="MurD-like peptide ligases, catalytic domain"/>
    <property type="match status" value="1"/>
</dbReference>